<dbReference type="EMBL" id="QBKR01000017">
    <property type="protein sequence ID" value="PTX58347.1"/>
    <property type="molecule type" value="Genomic_DNA"/>
</dbReference>
<gene>
    <name evidence="2" type="ORF">C8P63_11795</name>
</gene>
<dbReference type="AlphaFoldDB" id="A0A2T6BQU8"/>
<comment type="caution">
    <text evidence="2">The sequence shown here is derived from an EMBL/GenBank/DDBJ whole genome shotgun (WGS) entry which is preliminary data.</text>
</comment>
<feature type="transmembrane region" description="Helical" evidence="1">
    <location>
        <begin position="6"/>
        <end position="32"/>
    </location>
</feature>
<reference evidence="2 3" key="1">
    <citation type="submission" date="2018-04" db="EMBL/GenBank/DDBJ databases">
        <title>Genomic Encyclopedia of Archaeal and Bacterial Type Strains, Phase II (KMG-II): from individual species to whole genera.</title>
        <authorList>
            <person name="Goeker M."/>
        </authorList>
    </citation>
    <scope>NUCLEOTIDE SEQUENCE [LARGE SCALE GENOMIC DNA]</scope>
    <source>
        <strain evidence="2 3">DSM 45787</strain>
    </source>
</reference>
<keyword evidence="3" id="KW-1185">Reference proteome</keyword>
<dbReference type="Proteomes" id="UP000244240">
    <property type="component" value="Unassembled WGS sequence"/>
</dbReference>
<protein>
    <submittedName>
        <fullName evidence="2">Uncharacterized protein</fullName>
    </submittedName>
</protein>
<evidence type="ECO:0000313" key="2">
    <source>
        <dbReference type="EMBL" id="PTX58347.1"/>
    </source>
</evidence>
<organism evidence="2 3">
    <name type="scientific">Melghirimyces profundicolus</name>
    <dbReference type="NCBI Taxonomy" id="1242148"/>
    <lineage>
        <taxon>Bacteria</taxon>
        <taxon>Bacillati</taxon>
        <taxon>Bacillota</taxon>
        <taxon>Bacilli</taxon>
        <taxon>Bacillales</taxon>
        <taxon>Thermoactinomycetaceae</taxon>
        <taxon>Melghirimyces</taxon>
    </lineage>
</organism>
<keyword evidence="1" id="KW-0472">Membrane</keyword>
<keyword evidence="1" id="KW-1133">Transmembrane helix</keyword>
<accession>A0A2T6BQU8</accession>
<proteinExistence type="predicted"/>
<evidence type="ECO:0000256" key="1">
    <source>
        <dbReference type="SAM" id="Phobius"/>
    </source>
</evidence>
<sequence length="38" mass="4541">MMWGLPWFTWFMVFVFWPVMVLAAALWGVFAFRNGDGR</sequence>
<name>A0A2T6BQU8_9BACL</name>
<evidence type="ECO:0000313" key="3">
    <source>
        <dbReference type="Proteomes" id="UP000244240"/>
    </source>
</evidence>
<keyword evidence="1" id="KW-0812">Transmembrane</keyword>